<dbReference type="HAMAP" id="MF_01151">
    <property type="entry name" value="GrpE"/>
    <property type="match status" value="1"/>
</dbReference>
<dbReference type="InterPro" id="IPR000740">
    <property type="entry name" value="GrpE"/>
</dbReference>
<feature type="compositionally biased region" description="Basic and acidic residues" evidence="5">
    <location>
        <begin position="1"/>
        <end position="22"/>
    </location>
</feature>
<evidence type="ECO:0000256" key="1">
    <source>
        <dbReference type="ARBA" id="ARBA00009054"/>
    </source>
</evidence>
<name>A0A0B7HIQ7_9FLAO</name>
<comment type="similarity">
    <text evidence="1 3 4">Belongs to the GrpE family.</text>
</comment>
<keyword evidence="3" id="KW-0346">Stress response</keyword>
<dbReference type="GO" id="GO:0006457">
    <property type="term" value="P:protein folding"/>
    <property type="evidence" value="ECO:0007669"/>
    <property type="project" value="InterPro"/>
</dbReference>
<dbReference type="GO" id="GO:0042803">
    <property type="term" value="F:protein homodimerization activity"/>
    <property type="evidence" value="ECO:0007669"/>
    <property type="project" value="InterPro"/>
</dbReference>
<dbReference type="PANTHER" id="PTHR21237">
    <property type="entry name" value="GRPE PROTEIN"/>
    <property type="match status" value="1"/>
</dbReference>
<organism evidence="6 7">
    <name type="scientific">Capnocytophaga cynodegmi</name>
    <dbReference type="NCBI Taxonomy" id="28189"/>
    <lineage>
        <taxon>Bacteria</taxon>
        <taxon>Pseudomonadati</taxon>
        <taxon>Bacteroidota</taxon>
        <taxon>Flavobacteriia</taxon>
        <taxon>Flavobacteriales</taxon>
        <taxon>Flavobacteriaceae</taxon>
        <taxon>Capnocytophaga</taxon>
    </lineage>
</organism>
<dbReference type="CDD" id="cd00446">
    <property type="entry name" value="GrpE"/>
    <property type="match status" value="1"/>
</dbReference>
<accession>A0A0B7HIQ7</accession>
<comment type="subcellular location">
    <subcellularLocation>
        <location evidence="3">Cytoplasm</location>
    </subcellularLocation>
</comment>
<dbReference type="GO" id="GO:0051087">
    <property type="term" value="F:protein-folding chaperone binding"/>
    <property type="evidence" value="ECO:0007669"/>
    <property type="project" value="InterPro"/>
</dbReference>
<evidence type="ECO:0000313" key="6">
    <source>
        <dbReference type="EMBL" id="CEN39616.1"/>
    </source>
</evidence>
<proteinExistence type="inferred from homology"/>
<evidence type="ECO:0000256" key="3">
    <source>
        <dbReference type="HAMAP-Rule" id="MF_01151"/>
    </source>
</evidence>
<dbReference type="EMBL" id="CDOG01000034">
    <property type="protein sequence ID" value="CEN39616.1"/>
    <property type="molecule type" value="Genomic_DNA"/>
</dbReference>
<dbReference type="InterPro" id="IPR009012">
    <property type="entry name" value="GrpE_head"/>
</dbReference>
<dbReference type="AlphaFoldDB" id="A0A0B7HIQ7"/>
<dbReference type="RefSeq" id="WP_018278640.1">
    <property type="nucleotide sequence ID" value="NZ_CDOF01000035.1"/>
</dbReference>
<dbReference type="GO" id="GO:0000774">
    <property type="term" value="F:adenyl-nucleotide exchange factor activity"/>
    <property type="evidence" value="ECO:0007669"/>
    <property type="project" value="InterPro"/>
</dbReference>
<dbReference type="PANTHER" id="PTHR21237:SF23">
    <property type="entry name" value="GRPE PROTEIN HOMOLOG, MITOCHONDRIAL"/>
    <property type="match status" value="1"/>
</dbReference>
<sequence length="182" mass="20829">MNTKKNTKEEPMPNEDINKEEVTPETNSETNAEIAQVDLNEELLKEKDKFLRLFAEFENYKKRTNKERLELFKTAGQDILSAMLPIIDDFDRALVEITKSENDELFKGVELIYNKLINTLKSKGLEKVEVAPNDTFDSEIHEAITQIPAPSEDLKGKIVDVVEKGYKLGDKIIRYPKVVVGQ</sequence>
<dbReference type="SUPFAM" id="SSF58014">
    <property type="entry name" value="Coiled-coil domain of nucleotide exchange factor GrpE"/>
    <property type="match status" value="1"/>
</dbReference>
<feature type="region of interest" description="Disordered" evidence="5">
    <location>
        <begin position="1"/>
        <end position="32"/>
    </location>
</feature>
<reference evidence="6 7" key="1">
    <citation type="submission" date="2015-01" db="EMBL/GenBank/DDBJ databases">
        <authorList>
            <person name="MANFREDI Pablo"/>
        </authorList>
    </citation>
    <scope>NUCLEOTIDE SEQUENCE [LARGE SCALE GENOMIC DNA]</scope>
    <source>
        <strain evidence="6 7">Ccy74</strain>
    </source>
</reference>
<comment type="subunit">
    <text evidence="3">Homodimer.</text>
</comment>
<dbReference type="PRINTS" id="PR00773">
    <property type="entry name" value="GRPEPROTEIN"/>
</dbReference>
<dbReference type="GO" id="GO:0005737">
    <property type="term" value="C:cytoplasm"/>
    <property type="evidence" value="ECO:0007669"/>
    <property type="project" value="UniProtKB-SubCell"/>
</dbReference>
<dbReference type="Proteomes" id="UP000038083">
    <property type="component" value="Unassembled WGS sequence"/>
</dbReference>
<evidence type="ECO:0000256" key="5">
    <source>
        <dbReference type="SAM" id="MobiDB-lite"/>
    </source>
</evidence>
<protein>
    <recommendedName>
        <fullName evidence="3">Protein GrpE</fullName>
    </recommendedName>
    <alternativeName>
        <fullName evidence="3">HSP-70 cofactor</fullName>
    </alternativeName>
</protein>
<keyword evidence="2 3" id="KW-0143">Chaperone</keyword>
<comment type="function">
    <text evidence="3">Participates actively in the response to hyperosmotic and heat shock by preventing the aggregation of stress-denatured proteins, in association with DnaK and GrpE. It is the nucleotide exchange factor for DnaK and may function as a thermosensor. Unfolded proteins bind initially to DnaJ; upon interaction with the DnaJ-bound protein, DnaK hydrolyzes its bound ATP, resulting in the formation of a stable complex. GrpE releases ADP from DnaK; ATP binding to DnaK triggers the release of the substrate protein, thus completing the reaction cycle. Several rounds of ATP-dependent interactions between DnaJ, DnaK and GrpE are required for fully efficient folding.</text>
</comment>
<dbReference type="Gene3D" id="2.30.22.10">
    <property type="entry name" value="Head domain of nucleotide exchange factor GrpE"/>
    <property type="match status" value="1"/>
</dbReference>
<dbReference type="InterPro" id="IPR013805">
    <property type="entry name" value="GrpE_CC"/>
</dbReference>
<keyword evidence="3" id="KW-0963">Cytoplasm</keyword>
<gene>
    <name evidence="3 6" type="primary">grpE</name>
    <name evidence="6" type="ORF">CCYN74_40018</name>
</gene>
<evidence type="ECO:0000256" key="2">
    <source>
        <dbReference type="ARBA" id="ARBA00023186"/>
    </source>
</evidence>
<dbReference type="GO" id="GO:0051082">
    <property type="term" value="F:unfolded protein binding"/>
    <property type="evidence" value="ECO:0007669"/>
    <property type="project" value="TreeGrafter"/>
</dbReference>
<evidence type="ECO:0000313" key="7">
    <source>
        <dbReference type="Proteomes" id="UP000038083"/>
    </source>
</evidence>
<dbReference type="Pfam" id="PF01025">
    <property type="entry name" value="GrpE"/>
    <property type="match status" value="1"/>
</dbReference>
<evidence type="ECO:0000256" key="4">
    <source>
        <dbReference type="RuleBase" id="RU004478"/>
    </source>
</evidence>
<dbReference type="Gene3D" id="3.90.20.20">
    <property type="match status" value="1"/>
</dbReference>
<dbReference type="SUPFAM" id="SSF51064">
    <property type="entry name" value="Head domain of nucleotide exchange factor GrpE"/>
    <property type="match status" value="1"/>
</dbReference>